<reference evidence="4 5" key="2">
    <citation type="journal article" date="2020" name="Microbiol. Resour. Announc.">
        <title>Antarctic desert soil bacteria exhibit high novel natural product potential, evaluated through long-read genome sequencing and comparative genomics.</title>
        <authorList>
            <person name="Benaud N."/>
            <person name="Edwards R.J."/>
            <person name="Amos T.G."/>
            <person name="D'Agostino P.M."/>
            <person name="Gutierrez-Chavez C."/>
            <person name="Montgomery K."/>
            <person name="Nicetic I."/>
            <person name="Ferrari B.C."/>
        </authorList>
    </citation>
    <scope>NUCLEOTIDE SEQUENCE [LARGE SCALE GENOMIC DNA]</scope>
    <source>
        <strain evidence="4 5">SPB151</strain>
    </source>
</reference>
<name>A0A7G6XAG4_9ACTN</name>
<keyword evidence="1" id="KW-0479">Metal-binding</keyword>
<dbReference type="GO" id="GO:0046872">
    <property type="term" value="F:metal ion binding"/>
    <property type="evidence" value="ECO:0007669"/>
    <property type="project" value="UniProtKB-KW"/>
</dbReference>
<evidence type="ECO:0000313" key="5">
    <source>
        <dbReference type="Proteomes" id="UP000515563"/>
    </source>
</evidence>
<dbReference type="Gene3D" id="3.40.225.10">
    <property type="entry name" value="Class II aldolase/adducin N-terminal domain"/>
    <property type="match status" value="1"/>
</dbReference>
<reference evidence="5" key="1">
    <citation type="submission" date="2019-09" db="EMBL/GenBank/DDBJ databases">
        <title>Antimicrobial potential of Antarctic Bacteria.</title>
        <authorList>
            <person name="Benaud N."/>
            <person name="Edwards R.J."/>
            <person name="Ferrari B.C."/>
        </authorList>
    </citation>
    <scope>NUCLEOTIDE SEQUENCE [LARGE SCALE GENOMIC DNA]</scope>
    <source>
        <strain evidence="5">SPB151</strain>
    </source>
</reference>
<gene>
    <name evidence="4" type="ORF">F1D05_29835</name>
</gene>
<evidence type="ECO:0000259" key="3">
    <source>
        <dbReference type="SMART" id="SM01007"/>
    </source>
</evidence>
<protein>
    <submittedName>
        <fullName evidence="4">Class II aldolase/adducin family protein</fullName>
    </submittedName>
</protein>
<evidence type="ECO:0000256" key="2">
    <source>
        <dbReference type="ARBA" id="ARBA00023239"/>
    </source>
</evidence>
<evidence type="ECO:0000256" key="1">
    <source>
        <dbReference type="ARBA" id="ARBA00022723"/>
    </source>
</evidence>
<dbReference type="Proteomes" id="UP000515563">
    <property type="component" value="Chromosome"/>
</dbReference>
<keyword evidence="5" id="KW-1185">Reference proteome</keyword>
<accession>A0A7G6XAG4</accession>
<proteinExistence type="predicted"/>
<dbReference type="SUPFAM" id="SSF53639">
    <property type="entry name" value="AraD/HMP-PK domain-like"/>
    <property type="match status" value="1"/>
</dbReference>
<dbReference type="InterPro" id="IPR050197">
    <property type="entry name" value="Aldolase_class_II_sugar_metab"/>
</dbReference>
<dbReference type="PANTHER" id="PTHR22789:SF0">
    <property type="entry name" value="3-OXO-TETRONATE 4-PHOSPHATE DECARBOXYLASE-RELATED"/>
    <property type="match status" value="1"/>
</dbReference>
<dbReference type="Pfam" id="PF00596">
    <property type="entry name" value="Aldolase_II"/>
    <property type="match status" value="1"/>
</dbReference>
<feature type="domain" description="Class II aldolase/adducin N-terminal" evidence="3">
    <location>
        <begin position="1"/>
        <end position="180"/>
    </location>
</feature>
<dbReference type="KEGG" id="kqi:F1D05_29835"/>
<dbReference type="InterPro" id="IPR001303">
    <property type="entry name" value="Aldolase_II/adducin_N"/>
</dbReference>
<dbReference type="GO" id="GO:0016832">
    <property type="term" value="F:aldehyde-lyase activity"/>
    <property type="evidence" value="ECO:0007669"/>
    <property type="project" value="TreeGrafter"/>
</dbReference>
<keyword evidence="2" id="KW-0456">Lyase</keyword>
<dbReference type="GO" id="GO:0019323">
    <property type="term" value="P:pentose catabolic process"/>
    <property type="evidence" value="ECO:0007669"/>
    <property type="project" value="TreeGrafter"/>
</dbReference>
<dbReference type="InterPro" id="IPR036409">
    <property type="entry name" value="Aldolase_II/adducin_N_sf"/>
</dbReference>
<sequence length="225" mass="24445">MRVVTASRALADAGQQDMVWGHVAIRDPAGRGVWLKRSGLGFDELEPDDIQLIDWSGRLLAGQGAVHLECHIHLEIQRARTDVGASVHTHSPAVNAFSALDVPLRAISHEGVLFADPPVPRAPLSGDLIWNPERGRIVSEAIGTQPACILPRHGLVAAGVDEAHAVMYAVLLEAACDLHLRAQASGKIVSFSDEDELRDKRARVWPESQLRAGYDYLVRRSSPPS</sequence>
<dbReference type="EMBL" id="CP043661">
    <property type="protein sequence ID" value="QNE23229.1"/>
    <property type="molecule type" value="Genomic_DNA"/>
</dbReference>
<dbReference type="GO" id="GO:0005829">
    <property type="term" value="C:cytosol"/>
    <property type="evidence" value="ECO:0007669"/>
    <property type="project" value="TreeGrafter"/>
</dbReference>
<dbReference type="AlphaFoldDB" id="A0A7G6XAG4"/>
<dbReference type="SMART" id="SM01007">
    <property type="entry name" value="Aldolase_II"/>
    <property type="match status" value="1"/>
</dbReference>
<evidence type="ECO:0000313" key="4">
    <source>
        <dbReference type="EMBL" id="QNE23229.1"/>
    </source>
</evidence>
<dbReference type="PANTHER" id="PTHR22789">
    <property type="entry name" value="FUCULOSE PHOSPHATE ALDOLASE"/>
    <property type="match status" value="1"/>
</dbReference>
<organism evidence="4 5">
    <name type="scientific">Kribbella qitaiheensis</name>
    <dbReference type="NCBI Taxonomy" id="1544730"/>
    <lineage>
        <taxon>Bacteria</taxon>
        <taxon>Bacillati</taxon>
        <taxon>Actinomycetota</taxon>
        <taxon>Actinomycetes</taxon>
        <taxon>Propionibacteriales</taxon>
        <taxon>Kribbellaceae</taxon>
        <taxon>Kribbella</taxon>
    </lineage>
</organism>